<feature type="compositionally biased region" description="Gly residues" evidence="1">
    <location>
        <begin position="32"/>
        <end position="46"/>
    </location>
</feature>
<dbReference type="Proteomes" id="UP000325013">
    <property type="component" value="Unassembled WGS sequence"/>
</dbReference>
<dbReference type="AlphaFoldDB" id="A0A5C8G4R5"/>
<gene>
    <name evidence="2" type="ORF">EPJ67_06340</name>
</gene>
<name>A0A5C8G4R5_9SPIR</name>
<dbReference type="RefSeq" id="WP_147528861.1">
    <property type="nucleotide sequence ID" value="NZ_SAYJ01000016.1"/>
</dbReference>
<dbReference type="OrthoDB" id="41445at2"/>
<feature type="region of interest" description="Disordered" evidence="1">
    <location>
        <begin position="197"/>
        <end position="217"/>
    </location>
</feature>
<protein>
    <submittedName>
        <fullName evidence="2">Uncharacterized protein</fullName>
    </submittedName>
</protein>
<evidence type="ECO:0000256" key="1">
    <source>
        <dbReference type="SAM" id="MobiDB-lite"/>
    </source>
</evidence>
<dbReference type="EMBL" id="SAYJ01000016">
    <property type="protein sequence ID" value="TXJ56518.1"/>
    <property type="molecule type" value="Genomic_DNA"/>
</dbReference>
<dbReference type="PROSITE" id="PS51257">
    <property type="entry name" value="PROKAR_LIPOPROTEIN"/>
    <property type="match status" value="1"/>
</dbReference>
<evidence type="ECO:0000313" key="3">
    <source>
        <dbReference type="Proteomes" id="UP000325013"/>
    </source>
</evidence>
<organism evidence="2 3">
    <name type="scientific">Brachyspira aalborgi</name>
    <dbReference type="NCBI Taxonomy" id="29522"/>
    <lineage>
        <taxon>Bacteria</taxon>
        <taxon>Pseudomonadati</taxon>
        <taxon>Spirochaetota</taxon>
        <taxon>Spirochaetia</taxon>
        <taxon>Brachyspirales</taxon>
        <taxon>Brachyspiraceae</taxon>
        <taxon>Brachyspira</taxon>
    </lineage>
</organism>
<feature type="region of interest" description="Disordered" evidence="1">
    <location>
        <begin position="28"/>
        <end position="57"/>
    </location>
</feature>
<reference evidence="2 3" key="1">
    <citation type="journal article" date="1992" name="Lakartidningen">
        <title>[Penicillin V and not amoxicillin is the first choice preparation in acute otitis].</title>
        <authorList>
            <person name="Kamme C."/>
            <person name="Lundgren K."/>
            <person name="Prellner K."/>
        </authorList>
    </citation>
    <scope>NUCLEOTIDE SEQUENCE [LARGE SCALE GENOMIC DNA]</scope>
    <source>
        <strain evidence="2 3">PC2777IV</strain>
    </source>
</reference>
<comment type="caution">
    <text evidence="2">The sequence shown here is derived from an EMBL/GenBank/DDBJ whole genome shotgun (WGS) entry which is preliminary data.</text>
</comment>
<accession>A0A5C8G4R5</accession>
<proteinExistence type="predicted"/>
<sequence>MKNKIISIIFIILLITSCRKSRDITGDNNGVNNGGNNAGNNGGGNNGNFRFTKDNYEPPQTNTKAAREFLENFKKMKEKYSKAELMAYYRNMKKFDFTSHSGYKKYYFDNNANITNIYINRSGNKATNCQFWGMLPENPQIACYYYKKIDGTFEVLNSLMYEGKLIEDKISIWHKDGSISRNEGLAKKSRDAVLKSTNTNSTYDNTKLKPSQTNTEDANKWKEQMTNKTFYGEIPFYDATFNFDNIGNLTIKYTKNNTTEINDICTFWGATNCKGDLYGLYYIYDKLNMYYKAIDISTNCKYSENSFSTKNIIFEEGKEYKYDYRGTNTSTTTEANNIWKSKVAGKIIEEKDVENIYTFLDNGDISVRTRDNKTYILKFWGATNYYNDLCGIYYIKIDLKDIFGDIAPNESTYFYYGYRFDENTGYSSYLPELKEFWQDRYYLNYFIKWYELYFYPNGKPKGTINWASMVIQESRYISFGNTQETMLLFEK</sequence>
<feature type="compositionally biased region" description="Polar residues" evidence="1">
    <location>
        <begin position="197"/>
        <end position="216"/>
    </location>
</feature>
<evidence type="ECO:0000313" key="2">
    <source>
        <dbReference type="EMBL" id="TXJ56518.1"/>
    </source>
</evidence>